<sequence>MSKKNRQGKDAARLLKIRPKPIISSASPSSSIGQSSKLLYRKKKYVTFDSADHIKIIPNRHEIQQDQENWSPNGKNRTKRSICSDDIQNSNIPHHQQKKQKQPASNNNYAPFSPFSYTPIFQTNGQPQNLYSNRLFSLPNYRSTSTFPRSNVINDDKRPSYGFSTNNDDLPILPLRPPIRRHNLNDYMDRRSNVMNNIGSDGQASNSNKRRANDNDNNEFETPKNKKPKLEGAGQKDATAQGKNVIQENNQSKGAKNGSNNDDLPILPLRTPIRQHNLNDYGSTFSRKNFNQKHSSNRFSDLSKLPRRPPLRKQSSKSYYERFPRINLKDRKSLKPAQSCLDSLWKMFWGPKRRTKQFESC</sequence>
<feature type="compositionally biased region" description="Polar residues" evidence="1">
    <location>
        <begin position="193"/>
        <end position="207"/>
    </location>
</feature>
<feature type="compositionally biased region" description="Low complexity" evidence="1">
    <location>
        <begin position="20"/>
        <end position="35"/>
    </location>
</feature>
<feature type="region of interest" description="Disordered" evidence="1">
    <location>
        <begin position="192"/>
        <end position="318"/>
    </location>
</feature>
<feature type="compositionally biased region" description="Polar residues" evidence="1">
    <location>
        <begin position="274"/>
        <end position="300"/>
    </location>
</feature>
<evidence type="ECO:0000256" key="1">
    <source>
        <dbReference type="SAM" id="MobiDB-lite"/>
    </source>
</evidence>
<proteinExistence type="predicted"/>
<feature type="compositionally biased region" description="Basic residues" evidence="1">
    <location>
        <begin position="305"/>
        <end position="315"/>
    </location>
</feature>
<feature type="region of interest" description="Disordered" evidence="1">
    <location>
        <begin position="59"/>
        <end position="111"/>
    </location>
</feature>
<accession>A0A914Q6P8</accession>
<evidence type="ECO:0000313" key="3">
    <source>
        <dbReference type="WBParaSite" id="PDA_v2.g2714.t1"/>
    </source>
</evidence>
<dbReference type="WBParaSite" id="PDA_v2.g2714.t1">
    <property type="protein sequence ID" value="PDA_v2.g2714.t1"/>
    <property type="gene ID" value="PDA_v2.g2714"/>
</dbReference>
<organism evidence="2 3">
    <name type="scientific">Panagrolaimus davidi</name>
    <dbReference type="NCBI Taxonomy" id="227884"/>
    <lineage>
        <taxon>Eukaryota</taxon>
        <taxon>Metazoa</taxon>
        <taxon>Ecdysozoa</taxon>
        <taxon>Nematoda</taxon>
        <taxon>Chromadorea</taxon>
        <taxon>Rhabditida</taxon>
        <taxon>Tylenchina</taxon>
        <taxon>Panagrolaimomorpha</taxon>
        <taxon>Panagrolaimoidea</taxon>
        <taxon>Panagrolaimidae</taxon>
        <taxon>Panagrolaimus</taxon>
    </lineage>
</organism>
<dbReference type="Proteomes" id="UP000887578">
    <property type="component" value="Unplaced"/>
</dbReference>
<dbReference type="AlphaFoldDB" id="A0A914Q6P8"/>
<name>A0A914Q6P8_9BILA</name>
<evidence type="ECO:0000313" key="2">
    <source>
        <dbReference type="Proteomes" id="UP000887578"/>
    </source>
</evidence>
<feature type="compositionally biased region" description="Polar residues" evidence="1">
    <location>
        <begin position="241"/>
        <end position="262"/>
    </location>
</feature>
<feature type="compositionally biased region" description="Basic and acidic residues" evidence="1">
    <location>
        <begin position="221"/>
        <end position="230"/>
    </location>
</feature>
<feature type="region of interest" description="Disordered" evidence="1">
    <location>
        <begin position="1"/>
        <end position="35"/>
    </location>
</feature>
<protein>
    <submittedName>
        <fullName evidence="3">Uncharacterized protein</fullName>
    </submittedName>
</protein>
<keyword evidence="2" id="KW-1185">Reference proteome</keyword>
<reference evidence="3" key="1">
    <citation type="submission" date="2022-11" db="UniProtKB">
        <authorList>
            <consortium name="WormBaseParasite"/>
        </authorList>
    </citation>
    <scope>IDENTIFICATION</scope>
</reference>
<feature type="compositionally biased region" description="Polar residues" evidence="1">
    <location>
        <begin position="66"/>
        <end position="75"/>
    </location>
</feature>